<protein>
    <submittedName>
        <fullName evidence="2">Unnamed protein product</fullName>
    </submittedName>
</protein>
<sequence length="415" mass="46986">MTDAAFLEEVEDFLVSFDLPMFPVFQPLADSEKSVAASPVDTVLTATEASKAVTCTAGRGRKKTQPALDAATKLELERAKDRKRRSTYRERRRVEKETLQQQVGELSAELAELQKAKQTERSLAPAAWEMVAKRQLQARVNAEEKQRRLLQAIDARAAIIQEFQGVLRVCATEVNTVSDAPYKQKRIRVEPSDVEIYKAYLQDMDALYAKTDEALAKYGLDSTDATWSAPRKQWAEDGNTGYFVYTDKYVMPFAYEQISKVSWGVAQMHHRQEDREEFDGVENPENTSAFKFRVSTILNSGRKTSVLQRAVVRRYLEEGRSIIAWRSFTEGEGMFTGMHADEYGWCITVPVPDSPEPSALIRTMMRSVPMHFSSKHVRESDAKQFTGLVLDSGTEDATEIASRLERLLLADKKEN</sequence>
<organism evidence="2 3">
    <name type="scientific">Phytophthora lilii</name>
    <dbReference type="NCBI Taxonomy" id="2077276"/>
    <lineage>
        <taxon>Eukaryota</taxon>
        <taxon>Sar</taxon>
        <taxon>Stramenopiles</taxon>
        <taxon>Oomycota</taxon>
        <taxon>Peronosporomycetes</taxon>
        <taxon>Peronosporales</taxon>
        <taxon>Peronosporaceae</taxon>
        <taxon>Phytophthora</taxon>
    </lineage>
</organism>
<dbReference type="Proteomes" id="UP001165083">
    <property type="component" value="Unassembled WGS sequence"/>
</dbReference>
<proteinExistence type="predicted"/>
<evidence type="ECO:0000256" key="1">
    <source>
        <dbReference type="SAM" id="Coils"/>
    </source>
</evidence>
<gene>
    <name evidence="2" type="ORF">Plil01_000352000</name>
</gene>
<feature type="coiled-coil region" evidence="1">
    <location>
        <begin position="89"/>
        <end position="153"/>
    </location>
</feature>
<evidence type="ECO:0000313" key="3">
    <source>
        <dbReference type="Proteomes" id="UP001165083"/>
    </source>
</evidence>
<keyword evidence="1" id="KW-0175">Coiled coil</keyword>
<keyword evidence="3" id="KW-1185">Reference proteome</keyword>
<name>A0A9W6TGD6_9STRA</name>
<evidence type="ECO:0000313" key="2">
    <source>
        <dbReference type="EMBL" id="GMF12988.1"/>
    </source>
</evidence>
<accession>A0A9W6TGD6</accession>
<dbReference type="OrthoDB" id="119452at2759"/>
<reference evidence="2" key="1">
    <citation type="submission" date="2023-04" db="EMBL/GenBank/DDBJ databases">
        <title>Phytophthora lilii NBRC 32176.</title>
        <authorList>
            <person name="Ichikawa N."/>
            <person name="Sato H."/>
            <person name="Tonouchi N."/>
        </authorList>
    </citation>
    <scope>NUCLEOTIDE SEQUENCE</scope>
    <source>
        <strain evidence="2">NBRC 32176</strain>
    </source>
</reference>
<dbReference type="AlphaFoldDB" id="A0A9W6TGD6"/>
<dbReference type="EMBL" id="BSXW01000137">
    <property type="protein sequence ID" value="GMF12988.1"/>
    <property type="molecule type" value="Genomic_DNA"/>
</dbReference>
<comment type="caution">
    <text evidence="2">The sequence shown here is derived from an EMBL/GenBank/DDBJ whole genome shotgun (WGS) entry which is preliminary data.</text>
</comment>